<dbReference type="GO" id="GO:0005524">
    <property type="term" value="F:ATP binding"/>
    <property type="evidence" value="ECO:0007669"/>
    <property type="project" value="UniProtKB-KW"/>
</dbReference>
<dbReference type="InterPro" id="IPR039421">
    <property type="entry name" value="Type_1_exporter"/>
</dbReference>
<comment type="subcellular location">
    <subcellularLocation>
        <location evidence="1">Cell membrane</location>
        <topology evidence="1">Multi-pass membrane protein</topology>
    </subcellularLocation>
</comment>
<keyword evidence="2" id="KW-0813">Transport</keyword>
<dbReference type="InterPro" id="IPR017871">
    <property type="entry name" value="ABC_transporter-like_CS"/>
</dbReference>
<dbReference type="PROSITE" id="PS50929">
    <property type="entry name" value="ABC_TM1F"/>
    <property type="match status" value="1"/>
</dbReference>
<dbReference type="SUPFAM" id="SSF52540">
    <property type="entry name" value="P-loop containing nucleoside triphosphate hydrolases"/>
    <property type="match status" value="1"/>
</dbReference>
<dbReference type="Pfam" id="PF00005">
    <property type="entry name" value="ABC_tran"/>
    <property type="match status" value="1"/>
</dbReference>
<feature type="transmembrane region" description="Helical" evidence="8">
    <location>
        <begin position="12"/>
        <end position="38"/>
    </location>
</feature>
<dbReference type="InterPro" id="IPR003593">
    <property type="entry name" value="AAA+_ATPase"/>
</dbReference>
<dbReference type="GO" id="GO:0005886">
    <property type="term" value="C:plasma membrane"/>
    <property type="evidence" value="ECO:0007669"/>
    <property type="project" value="UniProtKB-SubCell"/>
</dbReference>
<feature type="transmembrane region" description="Helical" evidence="8">
    <location>
        <begin position="235"/>
        <end position="258"/>
    </location>
</feature>
<dbReference type="Gene3D" id="1.20.1560.10">
    <property type="entry name" value="ABC transporter type 1, transmembrane domain"/>
    <property type="match status" value="1"/>
</dbReference>
<evidence type="ECO:0000256" key="1">
    <source>
        <dbReference type="ARBA" id="ARBA00004651"/>
    </source>
</evidence>
<evidence type="ECO:0000313" key="11">
    <source>
        <dbReference type="EMBL" id="PKU52290.1"/>
    </source>
</evidence>
<feature type="domain" description="ABC transmembrane type-1" evidence="10">
    <location>
        <begin position="15"/>
        <end position="297"/>
    </location>
</feature>
<feature type="transmembrane region" description="Helical" evidence="8">
    <location>
        <begin position="270"/>
        <end position="293"/>
    </location>
</feature>
<dbReference type="AlphaFoldDB" id="A0A2I0V1V1"/>
<organism evidence="11 12">
    <name type="scientific">Lysinibacillus fusiformis</name>
    <dbReference type="NCBI Taxonomy" id="28031"/>
    <lineage>
        <taxon>Bacteria</taxon>
        <taxon>Bacillati</taxon>
        <taxon>Bacillota</taxon>
        <taxon>Bacilli</taxon>
        <taxon>Bacillales</taxon>
        <taxon>Bacillaceae</taxon>
        <taxon>Lysinibacillus</taxon>
    </lineage>
</organism>
<dbReference type="GO" id="GO:0140359">
    <property type="term" value="F:ABC-type transporter activity"/>
    <property type="evidence" value="ECO:0007669"/>
    <property type="project" value="InterPro"/>
</dbReference>
<dbReference type="InterPro" id="IPR036640">
    <property type="entry name" value="ABC1_TM_sf"/>
</dbReference>
<keyword evidence="7 8" id="KW-0472">Membrane</keyword>
<dbReference type="InterPro" id="IPR027417">
    <property type="entry name" value="P-loop_NTPase"/>
</dbReference>
<dbReference type="PROSITE" id="PS00211">
    <property type="entry name" value="ABC_TRANSPORTER_1"/>
    <property type="match status" value="1"/>
</dbReference>
<evidence type="ECO:0000256" key="8">
    <source>
        <dbReference type="SAM" id="Phobius"/>
    </source>
</evidence>
<evidence type="ECO:0000256" key="3">
    <source>
        <dbReference type="ARBA" id="ARBA00022692"/>
    </source>
</evidence>
<dbReference type="InterPro" id="IPR011527">
    <property type="entry name" value="ABC1_TM_dom"/>
</dbReference>
<dbReference type="PROSITE" id="PS50893">
    <property type="entry name" value="ABC_TRANSPORTER_2"/>
    <property type="match status" value="1"/>
</dbReference>
<evidence type="ECO:0000313" key="12">
    <source>
        <dbReference type="Proteomes" id="UP000234956"/>
    </source>
</evidence>
<dbReference type="Gene3D" id="3.40.50.300">
    <property type="entry name" value="P-loop containing nucleotide triphosphate hydrolases"/>
    <property type="match status" value="1"/>
</dbReference>
<keyword evidence="3 8" id="KW-0812">Transmembrane</keyword>
<evidence type="ECO:0000256" key="4">
    <source>
        <dbReference type="ARBA" id="ARBA00022741"/>
    </source>
</evidence>
<evidence type="ECO:0000256" key="6">
    <source>
        <dbReference type="ARBA" id="ARBA00022989"/>
    </source>
</evidence>
<dbReference type="GO" id="GO:0016887">
    <property type="term" value="F:ATP hydrolysis activity"/>
    <property type="evidence" value="ECO:0007669"/>
    <property type="project" value="InterPro"/>
</dbReference>
<name>A0A2I0V1V1_9BACI</name>
<gene>
    <name evidence="11" type="ORF">CRI88_07965</name>
</gene>
<dbReference type="SUPFAM" id="SSF90123">
    <property type="entry name" value="ABC transporter transmembrane region"/>
    <property type="match status" value="1"/>
</dbReference>
<dbReference type="FunFam" id="3.40.50.300:FF:000287">
    <property type="entry name" value="Multidrug ABC transporter ATP-binding protein"/>
    <property type="match status" value="1"/>
</dbReference>
<dbReference type="Pfam" id="PF00664">
    <property type="entry name" value="ABC_membrane"/>
    <property type="match status" value="1"/>
</dbReference>
<evidence type="ECO:0000259" key="10">
    <source>
        <dbReference type="PROSITE" id="PS50929"/>
    </source>
</evidence>
<keyword evidence="4" id="KW-0547">Nucleotide-binding</keyword>
<dbReference type="EMBL" id="PDFK01000002">
    <property type="protein sequence ID" value="PKU52290.1"/>
    <property type="molecule type" value="Genomic_DNA"/>
</dbReference>
<dbReference type="InterPro" id="IPR003439">
    <property type="entry name" value="ABC_transporter-like_ATP-bd"/>
</dbReference>
<comment type="caution">
    <text evidence="11">The sequence shown here is derived from an EMBL/GenBank/DDBJ whole genome shotgun (WGS) entry which is preliminary data.</text>
</comment>
<keyword evidence="5 11" id="KW-0067">ATP-binding</keyword>
<feature type="transmembrane region" description="Helical" evidence="8">
    <location>
        <begin position="50"/>
        <end position="71"/>
    </location>
</feature>
<dbReference type="RefSeq" id="WP_058843375.1">
    <property type="nucleotide sequence ID" value="NZ_PDFK01000002.1"/>
</dbReference>
<protein>
    <submittedName>
        <fullName evidence="11">ABC transporter ATP-binding protein</fullName>
    </submittedName>
</protein>
<feature type="domain" description="ABC transporter" evidence="9">
    <location>
        <begin position="328"/>
        <end position="563"/>
    </location>
</feature>
<evidence type="ECO:0000256" key="2">
    <source>
        <dbReference type="ARBA" id="ARBA00022448"/>
    </source>
</evidence>
<reference evidence="11 12" key="1">
    <citation type="submission" date="2017-10" db="EMBL/GenBank/DDBJ databases">
        <title>Draft genome of Lysinibacillus fusiformis strain Juneja, a laboratory-derived pathogen of Drosophila melanogaster.</title>
        <authorList>
            <person name="Smith B.R."/>
            <person name="Unckless R.L."/>
        </authorList>
    </citation>
    <scope>NUCLEOTIDE SEQUENCE [LARGE SCALE GENOMIC DNA]</scope>
    <source>
        <strain evidence="11 12">Juneja</strain>
    </source>
</reference>
<evidence type="ECO:0000259" key="9">
    <source>
        <dbReference type="PROSITE" id="PS50893"/>
    </source>
</evidence>
<proteinExistence type="predicted"/>
<accession>A0A2I0V1V1</accession>
<keyword evidence="6 8" id="KW-1133">Transmembrane helix</keyword>
<dbReference type="PANTHER" id="PTHR24221">
    <property type="entry name" value="ATP-BINDING CASSETTE SUB-FAMILY B"/>
    <property type="match status" value="1"/>
</dbReference>
<dbReference type="PANTHER" id="PTHR24221:SF397">
    <property type="entry name" value="ABC TRANSPORTER, ATP-BINDING TRANSMEMBRANE PROTEIN"/>
    <property type="match status" value="1"/>
</dbReference>
<dbReference type="GO" id="GO:0034040">
    <property type="term" value="F:ATPase-coupled lipid transmembrane transporter activity"/>
    <property type="evidence" value="ECO:0007669"/>
    <property type="project" value="TreeGrafter"/>
</dbReference>
<sequence>MDKKHAFRKNISFYLSVVFNVIEGMLAGFNFIVLYYTIKALITEQLTMSMLTQTILLLGAVFVIRLIVYAFGYTRGQIGGAQVSRILRLSLGDKMKKIPLSSFTKAQIGEYINATTTSVNNYENILTHKIGDIIKNTSFSLLLIGFVATHSISAGIVLLCSGLLLLPSLYLSFLMVKKYGNEKKNIMTKNTSDVVEYINGIQTLRSFGLGGVKNKATTDSMKAYSDISYVYEIKVIPIGTIFSILCWFSLPIVLYLAGHQWLAGNLEASSFFLISISPLFTCKLFGTLFIDLTSYKNFMIAKRQIEAVLDAEEEPSSDAFFEPEQYSIAFHNVNFAYSQEEPVLRDINFEIGSSQFVAIVGPSGSGKSTILNLITKYYEPNRGDILIGQQTIQSIATEKVMRKISMVDQDTFLFNDTILNNIRYTKPEATKQEIINAAKEANCHDFIEKLEYGYDTIIGENGNNLSGGERQRISIARAILKDSPILLLDEATASLDIENELAVKEAIKNLLKKKKTVVMIAHTLSIIKNADNILVVDGGQIVEEGSHQSLIAEEGKYAAMWKKEHQLSIV</sequence>
<evidence type="ECO:0000256" key="5">
    <source>
        <dbReference type="ARBA" id="ARBA00022840"/>
    </source>
</evidence>
<evidence type="ECO:0000256" key="7">
    <source>
        <dbReference type="ARBA" id="ARBA00023136"/>
    </source>
</evidence>
<dbReference type="SMART" id="SM00382">
    <property type="entry name" value="AAA"/>
    <property type="match status" value="1"/>
</dbReference>
<dbReference type="Proteomes" id="UP000234956">
    <property type="component" value="Unassembled WGS sequence"/>
</dbReference>